<dbReference type="NCBIfam" id="TIGR01730">
    <property type="entry name" value="RND_mfp"/>
    <property type="match status" value="1"/>
</dbReference>
<name>A9IDK6_BORPD</name>
<dbReference type="InterPro" id="IPR058626">
    <property type="entry name" value="MdtA-like_b-barrel"/>
</dbReference>
<dbReference type="InterPro" id="IPR058625">
    <property type="entry name" value="MdtA-like_BSH"/>
</dbReference>
<keyword evidence="9" id="KW-1185">Reference proteome</keyword>
<comment type="similarity">
    <text evidence="2">Belongs to the membrane fusion protein (MFP) (TC 8.A.1) family.</text>
</comment>
<comment type="subcellular location">
    <subcellularLocation>
        <location evidence="1">Cell envelope</location>
    </subcellularLocation>
</comment>
<evidence type="ECO:0000313" key="8">
    <source>
        <dbReference type="EMBL" id="CAP44859.1"/>
    </source>
</evidence>
<dbReference type="GO" id="GO:0005886">
    <property type="term" value="C:plasma membrane"/>
    <property type="evidence" value="ECO:0007669"/>
    <property type="project" value="UniProtKB-SubCell"/>
</dbReference>
<dbReference type="InterPro" id="IPR006143">
    <property type="entry name" value="RND_pump_MFP"/>
</dbReference>
<dbReference type="AlphaFoldDB" id="A9IDK6"/>
<dbReference type="PANTHER" id="PTHR30158">
    <property type="entry name" value="ACRA/E-RELATED COMPONENT OF DRUG EFFLUX TRANSPORTER"/>
    <property type="match status" value="1"/>
</dbReference>
<evidence type="ECO:0000259" key="7">
    <source>
        <dbReference type="Pfam" id="PF25967"/>
    </source>
</evidence>
<feature type="coiled-coil region" evidence="3">
    <location>
        <begin position="147"/>
        <end position="177"/>
    </location>
</feature>
<reference evidence="8 9" key="1">
    <citation type="journal article" date="2008" name="BMC Genomics">
        <title>The missing link: Bordetella petrii is endowed with both the metabolic versatility of environmental bacteria and virulence traits of pathogenic Bordetellae.</title>
        <authorList>
            <person name="Gross R."/>
            <person name="Guzman C.A."/>
            <person name="Sebaihia M."/>
            <person name="Martins Dos Santos V.A."/>
            <person name="Pieper D.H."/>
            <person name="Koebnik R."/>
            <person name="Lechner M."/>
            <person name="Bartels D."/>
            <person name="Buhrmester J."/>
            <person name="Choudhuri J.V."/>
            <person name="Ebensen T."/>
            <person name="Gaigalat L."/>
            <person name="Herrmann S."/>
            <person name="Khachane A.N."/>
            <person name="Larisch C."/>
            <person name="Link S."/>
            <person name="Linke B."/>
            <person name="Meyer F."/>
            <person name="Mormann S."/>
            <person name="Nakunst D."/>
            <person name="Rueckert C."/>
            <person name="Schneiker-Bekel S."/>
            <person name="Schulze K."/>
            <person name="Vorhoelter F.J."/>
            <person name="Yevsa T."/>
            <person name="Engle J.T."/>
            <person name="Goldman W.E."/>
            <person name="Puehler A."/>
            <person name="Goebel U.B."/>
            <person name="Goesmann A."/>
            <person name="Bloecker H."/>
            <person name="Kaiser O."/>
            <person name="Martinez-Arias R."/>
        </authorList>
    </citation>
    <scope>NUCLEOTIDE SEQUENCE [LARGE SCALE GENOMIC DNA]</scope>
    <source>
        <strain evidence="9">ATCC BAA-461 / DSM 12804 / CCUG 43448 / CIP 107267 / Se-1111R</strain>
    </source>
</reference>
<dbReference type="EMBL" id="AM902716">
    <property type="protein sequence ID" value="CAP44859.1"/>
    <property type="molecule type" value="Genomic_DNA"/>
</dbReference>
<dbReference type="GO" id="GO:0022857">
    <property type="term" value="F:transmembrane transporter activity"/>
    <property type="evidence" value="ECO:0007669"/>
    <property type="project" value="InterPro"/>
</dbReference>
<keyword evidence="3" id="KW-0175">Coiled coil</keyword>
<proteinExistence type="inferred from homology"/>
<dbReference type="Gene3D" id="2.40.50.100">
    <property type="match status" value="1"/>
</dbReference>
<dbReference type="Pfam" id="PF25944">
    <property type="entry name" value="Beta-barrel_RND"/>
    <property type="match status" value="1"/>
</dbReference>
<dbReference type="Pfam" id="PF25967">
    <property type="entry name" value="RND-MFP_C"/>
    <property type="match status" value="1"/>
</dbReference>
<accession>A9IDK6</accession>
<protein>
    <submittedName>
        <fullName evidence="8">HlyD family secretion protein</fullName>
    </submittedName>
</protein>
<feature type="domain" description="Multidrug resistance protein MdtA-like beta-barrel" evidence="6">
    <location>
        <begin position="235"/>
        <end position="301"/>
    </location>
</feature>
<dbReference type="Proteomes" id="UP000001225">
    <property type="component" value="Chromosome"/>
</dbReference>
<feature type="domain" description="Multidrug resistance protein MdtA-like C-terminal permuted SH3" evidence="7">
    <location>
        <begin position="308"/>
        <end position="368"/>
    </location>
</feature>
<dbReference type="GO" id="GO:0046677">
    <property type="term" value="P:response to antibiotic"/>
    <property type="evidence" value="ECO:0007669"/>
    <property type="project" value="TreeGrafter"/>
</dbReference>
<feature type="domain" description="Multidrug resistance protein MdtA-like alpha-helical hairpin" evidence="4">
    <location>
        <begin position="113"/>
        <end position="181"/>
    </location>
</feature>
<evidence type="ECO:0000259" key="5">
    <source>
        <dbReference type="Pfam" id="PF25917"/>
    </source>
</evidence>
<evidence type="ECO:0000256" key="3">
    <source>
        <dbReference type="SAM" id="Coils"/>
    </source>
</evidence>
<dbReference type="eggNOG" id="COG0845">
    <property type="taxonomic scope" value="Bacteria"/>
</dbReference>
<evidence type="ECO:0000256" key="1">
    <source>
        <dbReference type="ARBA" id="ARBA00004196"/>
    </source>
</evidence>
<organism evidence="8 9">
    <name type="scientific">Bordetella petrii (strain ATCC BAA-461 / DSM 12804 / CCUG 43448 / CIP 107267 / Se-1111R)</name>
    <dbReference type="NCBI Taxonomy" id="340100"/>
    <lineage>
        <taxon>Bacteria</taxon>
        <taxon>Pseudomonadati</taxon>
        <taxon>Pseudomonadota</taxon>
        <taxon>Betaproteobacteria</taxon>
        <taxon>Burkholderiales</taxon>
        <taxon>Alcaligenaceae</taxon>
        <taxon>Bordetella</taxon>
    </lineage>
</organism>
<dbReference type="SUPFAM" id="SSF111369">
    <property type="entry name" value="HlyD-like secretion proteins"/>
    <property type="match status" value="1"/>
</dbReference>
<dbReference type="PANTHER" id="PTHR30158:SF10">
    <property type="entry name" value="CATION EFFLUX PUMP"/>
    <property type="match status" value="1"/>
</dbReference>
<feature type="domain" description="Multidrug resistance protein MdtA-like barrel-sandwich hybrid" evidence="5">
    <location>
        <begin position="72"/>
        <end position="207"/>
    </location>
</feature>
<dbReference type="Gene3D" id="1.10.287.470">
    <property type="entry name" value="Helix hairpin bin"/>
    <property type="match status" value="1"/>
</dbReference>
<dbReference type="KEGG" id="bpt:Bpet4508"/>
<dbReference type="Pfam" id="PF25876">
    <property type="entry name" value="HH_MFP_RND"/>
    <property type="match status" value="1"/>
</dbReference>
<evidence type="ECO:0000256" key="2">
    <source>
        <dbReference type="ARBA" id="ARBA00009477"/>
    </source>
</evidence>
<dbReference type="InterPro" id="IPR058627">
    <property type="entry name" value="MdtA-like_C"/>
</dbReference>
<dbReference type="Gene3D" id="2.40.420.20">
    <property type="match status" value="1"/>
</dbReference>
<gene>
    <name evidence="8" type="ordered locus">Bpet4508</name>
</gene>
<dbReference type="Gene3D" id="2.40.30.170">
    <property type="match status" value="1"/>
</dbReference>
<evidence type="ECO:0000313" key="9">
    <source>
        <dbReference type="Proteomes" id="UP000001225"/>
    </source>
</evidence>
<evidence type="ECO:0000259" key="6">
    <source>
        <dbReference type="Pfam" id="PF25944"/>
    </source>
</evidence>
<evidence type="ECO:0000259" key="4">
    <source>
        <dbReference type="Pfam" id="PF25876"/>
    </source>
</evidence>
<sequence>MTVSRQRIVLLAVFVTLVAVGGSYTLLRGPAGGGTAQAQSAPAAPAVDVAPALGKTIVDWQDYSGRLEAIDRVDIRPLVSGTLTAVHFQDGSLVHKGDPLFTIDPRPYAAEVDRAAAQLAAARARVAFTASELARGKRLLAENAIARRDFESKRNDAREAAANLQAAEAALDAAKLNLGYTEIVAPVDGRVSRAEITEGNVVAAGAGSVPLTTLVSVSKMYASFDVDEQAYLKYVSPARVAGVSVPVQLGLSNETGYSRDGVVHSVDNRIDTLSGTIRVRAVFDNPDGLLVPGMYARIRLGSTQPREAVLVEERAIGTDQDKRFVLVVDDANKTAYRRVSLGASQGNLRVITSGLKAGERIVVNGLQRVRPGDTVAPNLVSMDASPAAVQTASASLN</sequence>
<dbReference type="Pfam" id="PF25917">
    <property type="entry name" value="BSH_RND"/>
    <property type="match status" value="1"/>
</dbReference>
<dbReference type="FunFam" id="2.40.420.20:FF:000001">
    <property type="entry name" value="Efflux RND transporter periplasmic adaptor subunit"/>
    <property type="match status" value="1"/>
</dbReference>
<dbReference type="InterPro" id="IPR058624">
    <property type="entry name" value="MdtA-like_HH"/>
</dbReference>
<dbReference type="STRING" id="94624.Bpet4508"/>